<gene>
    <name evidence="2" type="ORF">H5S09_06585</name>
</gene>
<dbReference type="Gene3D" id="3.40.30.10">
    <property type="entry name" value="Glutaredoxin"/>
    <property type="match status" value="1"/>
</dbReference>
<dbReference type="SUPFAM" id="SSF52833">
    <property type="entry name" value="Thioredoxin-like"/>
    <property type="match status" value="1"/>
</dbReference>
<name>A0A7W3YNG5_9LACO</name>
<proteinExistence type="predicted"/>
<dbReference type="InterPro" id="IPR036249">
    <property type="entry name" value="Thioredoxin-like_sf"/>
</dbReference>
<dbReference type="Pfam" id="PF01323">
    <property type="entry name" value="DSBA"/>
    <property type="match status" value="1"/>
</dbReference>
<keyword evidence="3" id="KW-1185">Reference proteome</keyword>
<feature type="domain" description="DSBA-like thioredoxin" evidence="1">
    <location>
        <begin position="4"/>
        <end position="206"/>
    </location>
</feature>
<comment type="caution">
    <text evidence="2">The sequence shown here is derived from an EMBL/GenBank/DDBJ whole genome shotgun (WGS) entry which is preliminary data.</text>
</comment>
<evidence type="ECO:0000259" key="1">
    <source>
        <dbReference type="Pfam" id="PF01323"/>
    </source>
</evidence>
<sequence length="218" mass="24641">MVKISVWTDYACPFCYIAEARIDNLVKEMGIEDQVEFDYHSFELYPDAPKDVQETTVVRFAKKYGLTEKKAADRIDKIAEMGRAEGLDFNYSSTLNTNSMDAHRLTQYVNSLGDPKLTKRVSDLLFDAYFGKNLKLADHDVLMNVAKAAGLDLTKVKEVLESNAFYDKVRADENFIMKQGVNAVPFFIIDNKGIMGAQPKNVFKQVITDALQNDKNAN</sequence>
<evidence type="ECO:0000313" key="3">
    <source>
        <dbReference type="Proteomes" id="UP000517106"/>
    </source>
</evidence>
<organism evidence="2 3">
    <name type="scientific">Limosilactobacillus rudii</name>
    <dbReference type="NCBI Taxonomy" id="2759755"/>
    <lineage>
        <taxon>Bacteria</taxon>
        <taxon>Bacillati</taxon>
        <taxon>Bacillota</taxon>
        <taxon>Bacilli</taxon>
        <taxon>Lactobacillales</taxon>
        <taxon>Lactobacillaceae</taxon>
        <taxon>Limosilactobacillus</taxon>
    </lineage>
</organism>
<evidence type="ECO:0000313" key="2">
    <source>
        <dbReference type="EMBL" id="MBB1097605.1"/>
    </source>
</evidence>
<accession>A0A7W3YNG5</accession>
<dbReference type="InterPro" id="IPR001853">
    <property type="entry name" value="DSBA-like_thioredoxin_dom"/>
</dbReference>
<dbReference type="RefSeq" id="WP_182596329.1">
    <property type="nucleotide sequence ID" value="NZ_JACIVA010000046.1"/>
</dbReference>
<dbReference type="CDD" id="cd03024">
    <property type="entry name" value="DsbA_FrnE"/>
    <property type="match status" value="1"/>
</dbReference>
<dbReference type="EMBL" id="JACIVA010000046">
    <property type="protein sequence ID" value="MBB1097605.1"/>
    <property type="molecule type" value="Genomic_DNA"/>
</dbReference>
<dbReference type="PANTHER" id="PTHR13887:SF41">
    <property type="entry name" value="THIOREDOXIN SUPERFAMILY PROTEIN"/>
    <property type="match status" value="1"/>
</dbReference>
<dbReference type="AlphaFoldDB" id="A0A7W3YNG5"/>
<reference evidence="2 3" key="1">
    <citation type="submission" date="2020-07" db="EMBL/GenBank/DDBJ databases">
        <title>Description of Limosilactobacillus balticus sp. nov., Limosilactobacillus agrestis sp. nov., Limosilactobacillus albertensis sp. nov., Limosilactobacillus rudii sp. nov., Limosilactobacillus fastidiosus sp. nov., five novel Limosilactobacillus species isolated from the vertebrate gastrointestinal tract, and proposal of 6 subspecies of Limosilactobacillus reuteri adapted to the gastrointestinal tract of specific vertebrate hosts.</title>
        <authorList>
            <person name="Li F."/>
            <person name="Cheng C."/>
            <person name="Zheng J."/>
            <person name="Quevedo R.M."/>
            <person name="Li J."/>
            <person name="Roos S."/>
            <person name="Gaenzle M.G."/>
            <person name="Walter J."/>
        </authorList>
    </citation>
    <scope>NUCLEOTIDE SEQUENCE [LARGE SCALE GENOMIC DNA]</scope>
    <source>
        <strain evidence="2 3">STM2_1</strain>
    </source>
</reference>
<protein>
    <submittedName>
        <fullName evidence="2">DsbA family oxidoreductase</fullName>
    </submittedName>
</protein>
<dbReference type="Proteomes" id="UP000517106">
    <property type="component" value="Unassembled WGS sequence"/>
</dbReference>
<dbReference type="PANTHER" id="PTHR13887">
    <property type="entry name" value="GLUTATHIONE S-TRANSFERASE KAPPA"/>
    <property type="match status" value="1"/>
</dbReference>
<dbReference type="GO" id="GO:0016491">
    <property type="term" value="F:oxidoreductase activity"/>
    <property type="evidence" value="ECO:0007669"/>
    <property type="project" value="InterPro"/>
</dbReference>